<dbReference type="STRING" id="1499967.U27_05548"/>
<sequence>MIKIFRVFGVFRGLNNDRLMYDLKIVNAQMVDFEQQEFVLCDLGIEQGKIAEIGAITAPAKKEIDAGGQVAAPGFLDIHMHEEVLGESADGDDYDIANKMLLMGVTTCVGGNCGKNRQPAKEFLTFIDQHGAPVNYLLYVGHNSLRQYVGVPTSYDKATPAQIEQMQQHVRSALDDGVIGISFGFEYDPGIELNETIQVCQAAADRQILLAAHYRSDAAAGLDSIREMIEISKITGQPMQISHLGSCTAMGYMRESLEIIQAAIDTGVDVEADCYPYHAFCTFIGSAVFDEGCFERWNTSYDSILLTEEPFKGQYCSEELFHKARKEYPNMLAVAFVMNEEEVIECLKAPIVTVASDGVLRKGNGHPRAAGTFPRVLGRYVRERQELTLIEALEKMTLKPARRLKLDQHKGQIKVGWDADLVIFDPATILDGATFEAPALPPEGIQAVIVNGELAVQGTQIVNARLGRAIRRQDIPGWEV</sequence>
<dbReference type="GO" id="GO:0008448">
    <property type="term" value="F:N-acetylglucosamine-6-phosphate deacetylase activity"/>
    <property type="evidence" value="ECO:0007669"/>
    <property type="project" value="TreeGrafter"/>
</dbReference>
<feature type="domain" description="Amidohydrolase 3" evidence="3">
    <location>
        <begin position="62"/>
        <end position="291"/>
    </location>
</feature>
<dbReference type="Proteomes" id="UP000030661">
    <property type="component" value="Unassembled WGS sequence"/>
</dbReference>
<dbReference type="InterPro" id="IPR013108">
    <property type="entry name" value="Amidohydro_3"/>
</dbReference>
<dbReference type="SUPFAM" id="SSF51556">
    <property type="entry name" value="Metallo-dependent hydrolases"/>
    <property type="match status" value="1"/>
</dbReference>
<dbReference type="GO" id="GO:0006046">
    <property type="term" value="P:N-acetylglucosamine catabolic process"/>
    <property type="evidence" value="ECO:0007669"/>
    <property type="project" value="TreeGrafter"/>
</dbReference>
<evidence type="ECO:0000313" key="5">
    <source>
        <dbReference type="Proteomes" id="UP000030661"/>
    </source>
</evidence>
<dbReference type="PANTHER" id="PTHR11113:SF14">
    <property type="entry name" value="N-ACETYLGLUCOSAMINE-6-PHOSPHATE DEACETYLASE"/>
    <property type="match status" value="1"/>
</dbReference>
<evidence type="ECO:0000313" key="4">
    <source>
        <dbReference type="EMBL" id="GAK58574.1"/>
    </source>
</evidence>
<protein>
    <submittedName>
        <fullName evidence="4">Amidohydrolase 3</fullName>
    </submittedName>
</protein>
<keyword evidence="2 4" id="KW-0378">Hydrolase</keyword>
<dbReference type="PANTHER" id="PTHR11113">
    <property type="entry name" value="N-ACETYLGLUCOSAMINE-6-PHOSPHATE DEACETYLASE"/>
    <property type="match status" value="1"/>
</dbReference>
<dbReference type="InterPro" id="IPR023100">
    <property type="entry name" value="D-aminoacylase_insert_dom_sf"/>
</dbReference>
<dbReference type="eggNOG" id="COG3653">
    <property type="taxonomic scope" value="Bacteria"/>
</dbReference>
<dbReference type="InterPro" id="IPR011059">
    <property type="entry name" value="Metal-dep_hydrolase_composite"/>
</dbReference>
<dbReference type="InterPro" id="IPR032466">
    <property type="entry name" value="Metal_Hydrolase"/>
</dbReference>
<keyword evidence="5" id="KW-1185">Reference proteome</keyword>
<dbReference type="Gene3D" id="2.30.40.10">
    <property type="entry name" value="Urease, subunit C, domain 1"/>
    <property type="match status" value="1"/>
</dbReference>
<comment type="similarity">
    <text evidence="1">Belongs to the metallo-dependent hydrolases superfamily. NagA family.</text>
</comment>
<dbReference type="Gene3D" id="3.20.20.140">
    <property type="entry name" value="Metal-dependent hydrolases"/>
    <property type="match status" value="1"/>
</dbReference>
<dbReference type="EMBL" id="DF820468">
    <property type="protein sequence ID" value="GAK58574.1"/>
    <property type="molecule type" value="Genomic_DNA"/>
</dbReference>
<organism evidence="4">
    <name type="scientific">Vecturithrix granuli</name>
    <dbReference type="NCBI Taxonomy" id="1499967"/>
    <lineage>
        <taxon>Bacteria</taxon>
        <taxon>Candidatus Moduliflexota</taxon>
        <taxon>Candidatus Vecturitrichia</taxon>
        <taxon>Candidatus Vecturitrichales</taxon>
        <taxon>Candidatus Vecturitrichaceae</taxon>
        <taxon>Candidatus Vecturithrix</taxon>
    </lineage>
</organism>
<dbReference type="SUPFAM" id="SSF51338">
    <property type="entry name" value="Composite domain of metallo-dependent hydrolases"/>
    <property type="match status" value="1"/>
</dbReference>
<name>A0A081C1W9_VECG1</name>
<accession>A0A081C1W9</accession>
<evidence type="ECO:0000256" key="1">
    <source>
        <dbReference type="ARBA" id="ARBA00010716"/>
    </source>
</evidence>
<dbReference type="Gene3D" id="3.30.1490.130">
    <property type="entry name" value="D-aminoacylase. Domain 3"/>
    <property type="match status" value="1"/>
</dbReference>
<dbReference type="HOGENOM" id="CLU_016107_2_1_0"/>
<evidence type="ECO:0000256" key="2">
    <source>
        <dbReference type="ARBA" id="ARBA00022801"/>
    </source>
</evidence>
<evidence type="ECO:0000259" key="3">
    <source>
        <dbReference type="Pfam" id="PF07969"/>
    </source>
</evidence>
<dbReference type="Pfam" id="PF07969">
    <property type="entry name" value="Amidohydro_3"/>
    <property type="match status" value="2"/>
</dbReference>
<proteinExistence type="inferred from homology"/>
<gene>
    <name evidence="4" type="ORF">U27_05548</name>
</gene>
<dbReference type="AlphaFoldDB" id="A0A081C1W9"/>
<feature type="domain" description="Amidohydrolase 3" evidence="3">
    <location>
        <begin position="346"/>
        <end position="454"/>
    </location>
</feature>
<reference evidence="4" key="1">
    <citation type="journal article" date="2015" name="PeerJ">
        <title>First genomic representation of candidate bacterial phylum KSB3 points to enhanced environmental sensing as a trigger of wastewater bulking.</title>
        <authorList>
            <person name="Sekiguchi Y."/>
            <person name="Ohashi A."/>
            <person name="Parks D.H."/>
            <person name="Yamauchi T."/>
            <person name="Tyson G.W."/>
            <person name="Hugenholtz P."/>
        </authorList>
    </citation>
    <scope>NUCLEOTIDE SEQUENCE [LARGE SCALE GENOMIC DNA]</scope>
</reference>